<evidence type="ECO:0000256" key="3">
    <source>
        <dbReference type="ARBA" id="ARBA00022692"/>
    </source>
</evidence>
<feature type="transmembrane region" description="Helical" evidence="7">
    <location>
        <begin position="679"/>
        <end position="706"/>
    </location>
</feature>
<sequence length="805" mass="86950">MFASGFRSLPRHGLYGAINLLGLGLGVAVFLTMMLIVRYEYGYDSYVPGASHIYQVDDDFRPAGRAAYQGSSISFVPVPFMEQDFPEITQAVRVFPKSVPVRAVAVLGRDTVTMTDGNFLSVFDLPLLEGDRATALNGPGKVMLSATMARKYFGTVHAIGRRLRIDNSGEDAVVSAIMADPPPNATSDFRIVMVFPSALLKEWPFRNWGSQWGYVWLRIDDAGAVPRIAAGLRGYPYRHPATWKESLIRFVYGDGGLTLVPLRAVHFHDAAIGEGGASRRLIDILGLVGVAALATAVVNYVNLATARSGLRAREVAMRKVLGATRRMLIVRFMGEATMLVGVAVLVGLALTELSLRWVNMLGGWSVAFDWGFVLPVSASIVLVVGIVAGIYPALVLSSFRPAAVLAASRMPAGGRIESALRSTLVVLQFGFAIVLAVCTLVMTDQAAFVRVLDRGVDQEGVIVIDALADSSLKERQAEIVRRLAEVPGVRIATRSDMYPHHTIDSDNFSRPGSDSPISVRWGGATPGYFAAVGAKLIAGRLFDEHQGNDYQVGADSDTTDGNIVISRLTAERFGFASPQAAVGQELREDGAPQFHYHIIGVIEDIRFGDVHEAMRPLLYFGRLRPIVDVAAIVRYDGASQTEEMARLRSAWGEIAPDVPFSAQGVSDIFAADFRSDWNYGALFGIGSGVAIGIACLGLFGLSSFNVSRRRHEIGVRKVLGADRRQILTLLAGQFLRPVLVANLIAWPVAWVFMSRWLAGFDQRITLTPWPFVIAAGGAALIALLTVLGQSAKAASYPPAVSLRAG</sequence>
<dbReference type="PANTHER" id="PTHR30572:SF4">
    <property type="entry name" value="ABC TRANSPORTER PERMEASE YTRF"/>
    <property type="match status" value="1"/>
</dbReference>
<dbReference type="GO" id="GO:0005886">
    <property type="term" value="C:plasma membrane"/>
    <property type="evidence" value="ECO:0007669"/>
    <property type="project" value="UniProtKB-SubCell"/>
</dbReference>
<feature type="transmembrane region" description="Helical" evidence="7">
    <location>
        <begin position="769"/>
        <end position="787"/>
    </location>
</feature>
<dbReference type="Pfam" id="PF02687">
    <property type="entry name" value="FtsX"/>
    <property type="match status" value="2"/>
</dbReference>
<dbReference type="InterPro" id="IPR025857">
    <property type="entry name" value="MacB_PCD"/>
</dbReference>
<evidence type="ECO:0000256" key="1">
    <source>
        <dbReference type="ARBA" id="ARBA00004651"/>
    </source>
</evidence>
<comment type="similarity">
    <text evidence="6">Belongs to the ABC-4 integral membrane protein family.</text>
</comment>
<dbReference type="InterPro" id="IPR050250">
    <property type="entry name" value="Macrolide_Exporter_MacB"/>
</dbReference>
<feature type="domain" description="MacB-like periplasmic core" evidence="9">
    <location>
        <begin position="17"/>
        <end position="233"/>
    </location>
</feature>
<feature type="transmembrane region" description="Helical" evidence="7">
    <location>
        <begin position="284"/>
        <end position="306"/>
    </location>
</feature>
<gene>
    <name evidence="10" type="ORF">HLH27_06705</name>
</gene>
<evidence type="ECO:0000256" key="5">
    <source>
        <dbReference type="ARBA" id="ARBA00023136"/>
    </source>
</evidence>
<organism evidence="10 11">
    <name type="scientific">Gluconacetobacter takamatsuzukensis</name>
    <dbReference type="NCBI Taxonomy" id="1286190"/>
    <lineage>
        <taxon>Bacteria</taxon>
        <taxon>Pseudomonadati</taxon>
        <taxon>Pseudomonadota</taxon>
        <taxon>Alphaproteobacteria</taxon>
        <taxon>Acetobacterales</taxon>
        <taxon>Acetobacteraceae</taxon>
        <taxon>Gluconacetobacter</taxon>
    </lineage>
</organism>
<dbReference type="PANTHER" id="PTHR30572">
    <property type="entry name" value="MEMBRANE COMPONENT OF TRANSPORTER-RELATED"/>
    <property type="match status" value="1"/>
</dbReference>
<keyword evidence="3 7" id="KW-0812">Transmembrane</keyword>
<reference evidence="10 11" key="1">
    <citation type="submission" date="2020-04" db="EMBL/GenBank/DDBJ databases">
        <title>Description of novel Gluconacetobacter.</title>
        <authorList>
            <person name="Sombolestani A."/>
        </authorList>
    </citation>
    <scope>NUCLEOTIDE SEQUENCE [LARGE SCALE GENOMIC DNA]</scope>
    <source>
        <strain evidence="10 11">LMG 27800</strain>
    </source>
</reference>
<evidence type="ECO:0000256" key="2">
    <source>
        <dbReference type="ARBA" id="ARBA00022475"/>
    </source>
</evidence>
<evidence type="ECO:0000313" key="11">
    <source>
        <dbReference type="Proteomes" id="UP000540556"/>
    </source>
</evidence>
<feature type="domain" description="ABC3 transporter permease C-terminal" evidence="8">
    <location>
        <begin position="686"/>
        <end position="798"/>
    </location>
</feature>
<comment type="caution">
    <text evidence="10">The sequence shown here is derived from an EMBL/GenBank/DDBJ whole genome shotgun (WGS) entry which is preliminary data.</text>
</comment>
<feature type="transmembrane region" description="Helical" evidence="7">
    <location>
        <begin position="726"/>
        <end position="749"/>
    </location>
</feature>
<keyword evidence="2" id="KW-1003">Cell membrane</keyword>
<feature type="transmembrane region" description="Helical" evidence="7">
    <location>
        <begin position="370"/>
        <end position="399"/>
    </location>
</feature>
<evidence type="ECO:0000256" key="6">
    <source>
        <dbReference type="ARBA" id="ARBA00038076"/>
    </source>
</evidence>
<dbReference type="Proteomes" id="UP000540556">
    <property type="component" value="Unassembled WGS sequence"/>
</dbReference>
<comment type="subcellular location">
    <subcellularLocation>
        <location evidence="1">Cell membrane</location>
        <topology evidence="1">Multi-pass membrane protein</topology>
    </subcellularLocation>
</comment>
<evidence type="ECO:0000313" key="10">
    <source>
        <dbReference type="EMBL" id="MBB2204711.1"/>
    </source>
</evidence>
<dbReference type="GO" id="GO:0022857">
    <property type="term" value="F:transmembrane transporter activity"/>
    <property type="evidence" value="ECO:0007669"/>
    <property type="project" value="TreeGrafter"/>
</dbReference>
<name>A0A7W4KD59_9PROT</name>
<dbReference type="InterPro" id="IPR003838">
    <property type="entry name" value="ABC3_permease_C"/>
</dbReference>
<proteinExistence type="inferred from homology"/>
<feature type="transmembrane region" description="Helical" evidence="7">
    <location>
        <begin position="12"/>
        <end position="37"/>
    </location>
</feature>
<dbReference type="Pfam" id="PF12704">
    <property type="entry name" value="MacB_PCD"/>
    <property type="match status" value="2"/>
</dbReference>
<feature type="transmembrane region" description="Helical" evidence="7">
    <location>
        <begin position="419"/>
        <end position="442"/>
    </location>
</feature>
<evidence type="ECO:0000259" key="9">
    <source>
        <dbReference type="Pfam" id="PF12704"/>
    </source>
</evidence>
<keyword evidence="5 7" id="KW-0472">Membrane</keyword>
<dbReference type="RefSeq" id="WP_182948932.1">
    <property type="nucleotide sequence ID" value="NZ_JABEQK010000004.1"/>
</dbReference>
<keyword evidence="4 7" id="KW-1133">Transmembrane helix</keyword>
<dbReference type="AlphaFoldDB" id="A0A7W4KD59"/>
<accession>A0A7W4KD59</accession>
<dbReference type="EMBL" id="JABEQK010000004">
    <property type="protein sequence ID" value="MBB2204711.1"/>
    <property type="molecule type" value="Genomic_DNA"/>
</dbReference>
<feature type="transmembrane region" description="Helical" evidence="7">
    <location>
        <begin position="327"/>
        <end position="350"/>
    </location>
</feature>
<evidence type="ECO:0000259" key="8">
    <source>
        <dbReference type="Pfam" id="PF02687"/>
    </source>
</evidence>
<feature type="domain" description="ABC3 transporter permease C-terminal" evidence="8">
    <location>
        <begin position="287"/>
        <end position="395"/>
    </location>
</feature>
<evidence type="ECO:0000256" key="7">
    <source>
        <dbReference type="SAM" id="Phobius"/>
    </source>
</evidence>
<keyword evidence="11" id="KW-1185">Reference proteome</keyword>
<protein>
    <submittedName>
        <fullName evidence="10">FtsX-like permease family protein</fullName>
    </submittedName>
</protein>
<evidence type="ECO:0000256" key="4">
    <source>
        <dbReference type="ARBA" id="ARBA00022989"/>
    </source>
</evidence>
<feature type="domain" description="MacB-like periplasmic core" evidence="9">
    <location>
        <begin position="427"/>
        <end position="621"/>
    </location>
</feature>